<gene>
    <name evidence="1" type="ORF">HHU12_32775</name>
</gene>
<name>A0A7X9XDL6_9BACT</name>
<protein>
    <recommendedName>
        <fullName evidence="3">Sugar transferase</fullName>
    </recommendedName>
</protein>
<dbReference type="SUPFAM" id="SSF53448">
    <property type="entry name" value="Nucleotide-diphospho-sugar transferases"/>
    <property type="match status" value="1"/>
</dbReference>
<organism evidence="1 2">
    <name type="scientific">Flammeovirga aprica JL-4</name>
    <dbReference type="NCBI Taxonomy" id="694437"/>
    <lineage>
        <taxon>Bacteria</taxon>
        <taxon>Pseudomonadati</taxon>
        <taxon>Bacteroidota</taxon>
        <taxon>Cytophagia</taxon>
        <taxon>Cytophagales</taxon>
        <taxon>Flammeovirgaceae</taxon>
        <taxon>Flammeovirga</taxon>
    </lineage>
</organism>
<sequence length="308" mass="35681">MSYSPIILFVYNRAWHSEQVLKAINNNPEFKNSPFYIFCDGPKNGATQEELNNIKETRDIVKNTQYWSDYTEIIESEENKGLADSIINGVTHVIQKHGTAIILEDDIVTSKGFLKYMNEALEMYKNNDKVMHINAYLPKSPFQKNKFETTSFFSTHMSCWGWATWESCWNKFNANTEELLELLKSKNLENAIDLDGYFYGTQQLNQNLDGTIKTWAIKWSASILLQKGLCVNASKSLVNNIGMDGSGVNSGNLFWNPFKTEVVEGIDLSLLDEKNCKEGNDYFMKFYKYVNVKGIKRRIIKFYFYFFK</sequence>
<proteinExistence type="predicted"/>
<dbReference type="Gene3D" id="3.90.550.10">
    <property type="entry name" value="Spore Coat Polysaccharide Biosynthesis Protein SpsA, Chain A"/>
    <property type="match status" value="1"/>
</dbReference>
<dbReference type="RefSeq" id="WP_169660950.1">
    <property type="nucleotide sequence ID" value="NZ_JABANE010000207.1"/>
</dbReference>
<dbReference type="EMBL" id="JABANE010000207">
    <property type="protein sequence ID" value="NME72779.1"/>
    <property type="molecule type" value="Genomic_DNA"/>
</dbReference>
<reference evidence="1 2" key="1">
    <citation type="submission" date="2020-04" db="EMBL/GenBank/DDBJ databases">
        <title>Flammeovirga sp. SR4, a novel species isolated from seawater.</title>
        <authorList>
            <person name="Wang X."/>
        </authorList>
    </citation>
    <scope>NUCLEOTIDE SEQUENCE [LARGE SCALE GENOMIC DNA]</scope>
    <source>
        <strain evidence="1 2">ATCC 23126</strain>
    </source>
</reference>
<evidence type="ECO:0000313" key="2">
    <source>
        <dbReference type="Proteomes" id="UP000576082"/>
    </source>
</evidence>
<evidence type="ECO:0008006" key="3">
    <source>
        <dbReference type="Google" id="ProtNLM"/>
    </source>
</evidence>
<accession>A0A7X9XDL6</accession>
<dbReference type="Proteomes" id="UP000576082">
    <property type="component" value="Unassembled WGS sequence"/>
</dbReference>
<evidence type="ECO:0000313" key="1">
    <source>
        <dbReference type="EMBL" id="NME72779.1"/>
    </source>
</evidence>
<dbReference type="AlphaFoldDB" id="A0A7X9XDL6"/>
<comment type="caution">
    <text evidence="1">The sequence shown here is derived from an EMBL/GenBank/DDBJ whole genome shotgun (WGS) entry which is preliminary data.</text>
</comment>
<keyword evidence="2" id="KW-1185">Reference proteome</keyword>
<dbReference type="InterPro" id="IPR029044">
    <property type="entry name" value="Nucleotide-diphossugar_trans"/>
</dbReference>